<gene>
    <name evidence="1" type="ORF">ACOLOM_LOCUS3701</name>
</gene>
<dbReference type="EMBL" id="CAJVPT010005629">
    <property type="protein sequence ID" value="CAG8522069.1"/>
    <property type="molecule type" value="Genomic_DNA"/>
</dbReference>
<reference evidence="1" key="1">
    <citation type="submission" date="2021-06" db="EMBL/GenBank/DDBJ databases">
        <authorList>
            <person name="Kallberg Y."/>
            <person name="Tangrot J."/>
            <person name="Rosling A."/>
        </authorList>
    </citation>
    <scope>NUCLEOTIDE SEQUENCE</scope>
    <source>
        <strain evidence="1">CL356</strain>
    </source>
</reference>
<keyword evidence="2" id="KW-1185">Reference proteome</keyword>
<sequence length="113" mass="12554">MGKEGKKVKGVLEGGSEDRLDYKNPKVARARLAANAKSAPHFFGNGARTNSFIGETTKESGFECNRRKPVLGQLVNRKSRKMTNRRDWSLGPRPPAWTTLDHSTRTHGSSMVE</sequence>
<proteinExistence type="predicted"/>
<dbReference type="Proteomes" id="UP000789525">
    <property type="component" value="Unassembled WGS sequence"/>
</dbReference>
<organism evidence="1 2">
    <name type="scientific">Acaulospora colombiana</name>
    <dbReference type="NCBI Taxonomy" id="27376"/>
    <lineage>
        <taxon>Eukaryota</taxon>
        <taxon>Fungi</taxon>
        <taxon>Fungi incertae sedis</taxon>
        <taxon>Mucoromycota</taxon>
        <taxon>Glomeromycotina</taxon>
        <taxon>Glomeromycetes</taxon>
        <taxon>Diversisporales</taxon>
        <taxon>Acaulosporaceae</taxon>
        <taxon>Acaulospora</taxon>
    </lineage>
</organism>
<comment type="caution">
    <text evidence="1">The sequence shown here is derived from an EMBL/GenBank/DDBJ whole genome shotgun (WGS) entry which is preliminary data.</text>
</comment>
<name>A0ACA9LC21_9GLOM</name>
<evidence type="ECO:0000313" key="2">
    <source>
        <dbReference type="Proteomes" id="UP000789525"/>
    </source>
</evidence>
<evidence type="ECO:0000313" key="1">
    <source>
        <dbReference type="EMBL" id="CAG8522069.1"/>
    </source>
</evidence>
<protein>
    <submittedName>
        <fullName evidence="1">13720_t:CDS:1</fullName>
    </submittedName>
</protein>
<accession>A0ACA9LC21</accession>